<organism evidence="1">
    <name type="scientific">freshwater metagenome</name>
    <dbReference type="NCBI Taxonomy" id="449393"/>
    <lineage>
        <taxon>unclassified sequences</taxon>
        <taxon>metagenomes</taxon>
        <taxon>ecological metagenomes</taxon>
    </lineage>
</organism>
<proteinExistence type="predicted"/>
<reference evidence="1" key="1">
    <citation type="submission" date="2020-05" db="EMBL/GenBank/DDBJ databases">
        <authorList>
            <person name="Chiriac C."/>
            <person name="Salcher M."/>
            <person name="Ghai R."/>
            <person name="Kavagutti S V."/>
        </authorList>
    </citation>
    <scope>NUCLEOTIDE SEQUENCE</scope>
</reference>
<name>A0A6J7B4M6_9ZZZZ</name>
<dbReference type="PANTHER" id="PTHR31891:SF1">
    <property type="entry name" value="FORMAMIDASE C869.04-RELATED"/>
    <property type="match status" value="1"/>
</dbReference>
<protein>
    <submittedName>
        <fullName evidence="1">Unannotated protein</fullName>
    </submittedName>
</protein>
<dbReference type="AlphaFoldDB" id="A0A6J7B4M6"/>
<evidence type="ECO:0000313" key="1">
    <source>
        <dbReference type="EMBL" id="CAB4840147.1"/>
    </source>
</evidence>
<dbReference type="InterPro" id="IPR004304">
    <property type="entry name" value="FmdA_AmdA"/>
</dbReference>
<dbReference type="Pfam" id="PF03069">
    <property type="entry name" value="FmdA_AmdA"/>
    <property type="match status" value="2"/>
</dbReference>
<dbReference type="EMBL" id="CAFAZY010000012">
    <property type="protein sequence ID" value="CAB4840147.1"/>
    <property type="molecule type" value="Genomic_DNA"/>
</dbReference>
<dbReference type="Gene3D" id="2.60.120.580">
    <property type="entry name" value="Acetamidase/Formamidase-like domains"/>
    <property type="match status" value="1"/>
</dbReference>
<dbReference type="GO" id="GO:0016811">
    <property type="term" value="F:hydrolase activity, acting on carbon-nitrogen (but not peptide) bonds, in linear amides"/>
    <property type="evidence" value="ECO:0007669"/>
    <property type="project" value="InterPro"/>
</dbReference>
<gene>
    <name evidence="1" type="ORF">UFOPK3255_00188</name>
</gene>
<dbReference type="PANTHER" id="PTHR31891">
    <property type="entry name" value="FORMAMIDASE C869.04-RELATED"/>
    <property type="match status" value="1"/>
</dbReference>
<accession>A0A6J7B4M6</accession>
<dbReference type="Gene3D" id="2.40.10.120">
    <property type="match status" value="1"/>
</dbReference>
<dbReference type="SUPFAM" id="SSF141130">
    <property type="entry name" value="Acetamidase/Formamidase-like"/>
    <property type="match status" value="1"/>
</dbReference>
<sequence>MKKRLGMGSTSKAPTFSDAAHYLSREHHTFSFAASHSPALTVSPGELIHVQTWDCYKGAITNDIDALLPIPDTEINPATGPIYVRGAQPGDTISVTIHDIKPALRGVARTYPGNGQLQHLIEKPYARFFDVVNGLVTMNEQVSFPSAPMLGVIGVAPESGEIPTMPAGKHGGNLDNNLNGIGATIHLPVKHPGALLGIGDMHASMGDGEICGTGIEIAGDVLISIALIKGVGTDYPVTENASSWVTHGVAVNDLPAALQVACEEAAQLLVKHWGFTIEDAFIFLSVQGNLGIAQAVHPSSGTVIAKMVVPKIPACPSPFKI</sequence>
<dbReference type="Gene3D" id="3.10.28.20">
    <property type="entry name" value="Acetamidase/Formamidase-like domains"/>
    <property type="match status" value="1"/>
</dbReference>